<protein>
    <recommendedName>
        <fullName evidence="2">RecQ-mediated genome instability protein 1</fullName>
    </recommendedName>
</protein>
<comment type="similarity">
    <text evidence="1">Belongs to the RMI1 family.</text>
</comment>
<name>X6ML70_RETFI</name>
<dbReference type="Pfam" id="PF08585">
    <property type="entry name" value="RMI1_N_C"/>
    <property type="match status" value="1"/>
</dbReference>
<evidence type="ECO:0000256" key="2">
    <source>
        <dbReference type="ARBA" id="ARBA00018987"/>
    </source>
</evidence>
<dbReference type="PANTHER" id="PTHR14790:SF15">
    <property type="entry name" value="RECQ-MEDIATED GENOME INSTABILITY PROTEIN 1"/>
    <property type="match status" value="1"/>
</dbReference>
<dbReference type="Gene3D" id="2.40.50.770">
    <property type="entry name" value="RecQ-mediated genome instability protein Rmi1, C-terminal domain"/>
    <property type="match status" value="1"/>
</dbReference>
<feature type="domain" description="RecQ mediated genome instability protein 1 OB-fold" evidence="3">
    <location>
        <begin position="89"/>
        <end position="158"/>
    </location>
</feature>
<reference evidence="5 6" key="1">
    <citation type="journal article" date="2013" name="Curr. Biol.">
        <title>The Genome of the Foraminiferan Reticulomyxa filosa.</title>
        <authorList>
            <person name="Glockner G."/>
            <person name="Hulsmann N."/>
            <person name="Schleicher M."/>
            <person name="Noegel A.A."/>
            <person name="Eichinger L."/>
            <person name="Gallinger C."/>
            <person name="Pawlowski J."/>
            <person name="Sierra R."/>
            <person name="Euteneuer U."/>
            <person name="Pillet L."/>
            <person name="Moustafa A."/>
            <person name="Platzer M."/>
            <person name="Groth M."/>
            <person name="Szafranski K."/>
            <person name="Schliwa M."/>
        </authorList>
    </citation>
    <scope>NUCLEOTIDE SEQUENCE [LARGE SCALE GENOMIC DNA]</scope>
</reference>
<evidence type="ECO:0000259" key="4">
    <source>
        <dbReference type="Pfam" id="PF21000"/>
    </source>
</evidence>
<dbReference type="Proteomes" id="UP000023152">
    <property type="component" value="Unassembled WGS sequence"/>
</dbReference>
<dbReference type="SMART" id="SM01161">
    <property type="entry name" value="DUF1767"/>
    <property type="match status" value="1"/>
</dbReference>
<proteinExistence type="inferred from homology"/>
<dbReference type="OMA" id="TKNRMMK"/>
<evidence type="ECO:0000313" key="6">
    <source>
        <dbReference type="Proteomes" id="UP000023152"/>
    </source>
</evidence>
<dbReference type="EMBL" id="ASPP01020166">
    <property type="protein sequence ID" value="ETO14207.1"/>
    <property type="molecule type" value="Genomic_DNA"/>
</dbReference>
<dbReference type="GO" id="GO:0031422">
    <property type="term" value="C:RecQ family helicase-topoisomerase III complex"/>
    <property type="evidence" value="ECO:0007669"/>
    <property type="project" value="TreeGrafter"/>
</dbReference>
<feature type="domain" description="RMI1 N-terminal" evidence="4">
    <location>
        <begin position="10"/>
        <end position="57"/>
    </location>
</feature>
<evidence type="ECO:0000259" key="3">
    <source>
        <dbReference type="Pfam" id="PF08585"/>
    </source>
</evidence>
<evidence type="ECO:0000256" key="1">
    <source>
        <dbReference type="ARBA" id="ARBA00006395"/>
    </source>
</evidence>
<gene>
    <name evidence="5" type="ORF">RFI_23160</name>
</gene>
<dbReference type="GO" id="GO:0016604">
    <property type="term" value="C:nuclear body"/>
    <property type="evidence" value="ECO:0007669"/>
    <property type="project" value="TreeGrafter"/>
</dbReference>
<dbReference type="Pfam" id="PF21000">
    <property type="entry name" value="RMI1_N_N"/>
    <property type="match status" value="1"/>
</dbReference>
<accession>X6ML70</accession>
<dbReference type="GO" id="GO:0000724">
    <property type="term" value="P:double-strand break repair via homologous recombination"/>
    <property type="evidence" value="ECO:0007669"/>
    <property type="project" value="TreeGrafter"/>
</dbReference>
<evidence type="ECO:0000313" key="5">
    <source>
        <dbReference type="EMBL" id="ETO14207.1"/>
    </source>
</evidence>
<dbReference type="AlphaFoldDB" id="X6ML70"/>
<dbReference type="GO" id="GO:0000712">
    <property type="term" value="P:resolution of meiotic recombination intermediates"/>
    <property type="evidence" value="ECO:0007669"/>
    <property type="project" value="TreeGrafter"/>
</dbReference>
<feature type="non-terminal residue" evidence="5">
    <location>
        <position position="184"/>
    </location>
</feature>
<sequence>MALESVRKLLSERHLCLKSDWLQQCFEKESGRNSRKAEREITEGVYGQFLCTDLADSSAACFPDRLCFFHRQVWAGVYVLQLLEIVNATQAQFEGKNKEAQGPTASRLLRLLLTDGVHIIYGMEYSRISGLSVSTPVGCKIMVKDVELRHGYLLLTPDPTIADVDINDDDIVDVNPSQAQVQAQ</sequence>
<dbReference type="PANTHER" id="PTHR14790">
    <property type="entry name" value="RECQ-MEDIATED GENOME INSTABILITY PROTEIN 1 RMI1"/>
    <property type="match status" value="1"/>
</dbReference>
<dbReference type="InterPro" id="IPR042470">
    <property type="entry name" value="RMI1_N_C_sf"/>
</dbReference>
<organism evidence="5 6">
    <name type="scientific">Reticulomyxa filosa</name>
    <dbReference type="NCBI Taxonomy" id="46433"/>
    <lineage>
        <taxon>Eukaryota</taxon>
        <taxon>Sar</taxon>
        <taxon>Rhizaria</taxon>
        <taxon>Retaria</taxon>
        <taxon>Foraminifera</taxon>
        <taxon>Monothalamids</taxon>
        <taxon>Reticulomyxidae</taxon>
        <taxon>Reticulomyxa</taxon>
    </lineage>
</organism>
<dbReference type="InterPro" id="IPR013894">
    <property type="entry name" value="RMI1_OB"/>
</dbReference>
<dbReference type="InterPro" id="IPR049363">
    <property type="entry name" value="RMI1_N"/>
</dbReference>
<comment type="caution">
    <text evidence="5">The sequence shown here is derived from an EMBL/GenBank/DDBJ whole genome shotgun (WGS) entry which is preliminary data.</text>
</comment>
<dbReference type="OrthoDB" id="341511at2759"/>
<keyword evidence="6" id="KW-1185">Reference proteome</keyword>